<evidence type="ECO:0000313" key="2">
    <source>
        <dbReference type="EMBL" id="MDX8336738.1"/>
    </source>
</evidence>
<organism evidence="2 3">
    <name type="scientific">Candidatus Cetobacterium colombiensis</name>
    <dbReference type="NCBI Taxonomy" id="3073100"/>
    <lineage>
        <taxon>Bacteria</taxon>
        <taxon>Fusobacteriati</taxon>
        <taxon>Fusobacteriota</taxon>
        <taxon>Fusobacteriia</taxon>
        <taxon>Fusobacteriales</taxon>
        <taxon>Fusobacteriaceae</taxon>
        <taxon>Cetobacterium</taxon>
    </lineage>
</organism>
<dbReference type="Proteomes" id="UP001279681">
    <property type="component" value="Unassembled WGS sequence"/>
</dbReference>
<keyword evidence="3" id="KW-1185">Reference proteome</keyword>
<evidence type="ECO:0000256" key="1">
    <source>
        <dbReference type="SAM" id="Phobius"/>
    </source>
</evidence>
<accession>A0ABU4WB13</accession>
<gene>
    <name evidence="2" type="ORF">RFV38_09580</name>
</gene>
<keyword evidence="1" id="KW-0472">Membrane</keyword>
<reference evidence="3" key="1">
    <citation type="submission" date="2023-07" db="EMBL/GenBank/DDBJ databases">
        <authorList>
            <person name="Colorado M.A."/>
            <person name="Villamil L.M."/>
            <person name="Melo J.F."/>
            <person name="Rodriguez J.A."/>
            <person name="Ruiz R.Y."/>
        </authorList>
    </citation>
    <scope>NUCLEOTIDE SEQUENCE [LARGE SCALE GENOMIC DNA]</scope>
    <source>
        <strain evidence="3">C33</strain>
    </source>
</reference>
<keyword evidence="1" id="KW-0812">Transmembrane</keyword>
<sequence length="188" mass="22566">MKDSKKNSKNNLKNKGFILPTTLFIITFLVWIFSMILLSYKTELDSFIVLKSTNDEYWLLENLSTIAEYEIFKGESLINENEYDDIIQYFEDKDLVWIEKDKISKSGYKRLEVKHNDKFILHKVELVPFMRNKLEIKLFKELNIEDKKINIEIKLFYEYLFGETDILKSFKREIQGVDVILKNENIRN</sequence>
<dbReference type="EMBL" id="JAVIKH010000013">
    <property type="protein sequence ID" value="MDX8336738.1"/>
    <property type="molecule type" value="Genomic_DNA"/>
</dbReference>
<protein>
    <submittedName>
        <fullName evidence="2">Uncharacterized protein</fullName>
    </submittedName>
</protein>
<proteinExistence type="predicted"/>
<dbReference type="RefSeq" id="WP_320314120.1">
    <property type="nucleotide sequence ID" value="NZ_JAVIKH010000013.1"/>
</dbReference>
<comment type="caution">
    <text evidence="2">The sequence shown here is derived from an EMBL/GenBank/DDBJ whole genome shotgun (WGS) entry which is preliminary data.</text>
</comment>
<evidence type="ECO:0000313" key="3">
    <source>
        <dbReference type="Proteomes" id="UP001279681"/>
    </source>
</evidence>
<name>A0ABU4WB13_9FUSO</name>
<keyword evidence="1" id="KW-1133">Transmembrane helix</keyword>
<feature type="transmembrane region" description="Helical" evidence="1">
    <location>
        <begin position="21"/>
        <end position="40"/>
    </location>
</feature>